<gene>
    <name evidence="1" type="ORF">PX52LOC_02542</name>
</gene>
<organism evidence="1 2">
    <name type="scientific">Limnoglobus roseus</name>
    <dbReference type="NCBI Taxonomy" id="2598579"/>
    <lineage>
        <taxon>Bacteria</taxon>
        <taxon>Pseudomonadati</taxon>
        <taxon>Planctomycetota</taxon>
        <taxon>Planctomycetia</taxon>
        <taxon>Gemmatales</taxon>
        <taxon>Gemmataceae</taxon>
        <taxon>Limnoglobus</taxon>
    </lineage>
</organism>
<reference evidence="2" key="1">
    <citation type="submission" date="2019-08" db="EMBL/GenBank/DDBJ databases">
        <title>Limnoglobus roseus gen. nov., sp. nov., a novel freshwater planctomycete with a giant genome from the family Gemmataceae.</title>
        <authorList>
            <person name="Kulichevskaya I.S."/>
            <person name="Naumoff D.G."/>
            <person name="Miroshnikov K."/>
            <person name="Ivanova A."/>
            <person name="Philippov D.A."/>
            <person name="Hakobyan A."/>
            <person name="Rijpstra I.C."/>
            <person name="Sinninghe Damste J.S."/>
            <person name="Liesack W."/>
            <person name="Dedysh S.N."/>
        </authorList>
    </citation>
    <scope>NUCLEOTIDE SEQUENCE [LARGE SCALE GENOMIC DNA]</scope>
    <source>
        <strain evidence="2">PX52</strain>
    </source>
</reference>
<name>A0A5C1A8F6_9BACT</name>
<dbReference type="EMBL" id="CP042425">
    <property type="protein sequence ID" value="QEL15609.1"/>
    <property type="molecule type" value="Genomic_DNA"/>
</dbReference>
<dbReference type="Proteomes" id="UP000324974">
    <property type="component" value="Chromosome"/>
</dbReference>
<dbReference type="KEGG" id="lrs:PX52LOC_02542"/>
<evidence type="ECO:0000313" key="1">
    <source>
        <dbReference type="EMBL" id="QEL15609.1"/>
    </source>
</evidence>
<protein>
    <submittedName>
        <fullName evidence="1">Uncharacterized protein</fullName>
    </submittedName>
</protein>
<sequence>MPPGPPTRSGNGSTPAMSEMVGEAGAAFRFIAWKNFAPLSPTPIGTMHTPVP</sequence>
<accession>A0A5C1A8F6</accession>
<proteinExistence type="predicted"/>
<evidence type="ECO:0000313" key="2">
    <source>
        <dbReference type="Proteomes" id="UP000324974"/>
    </source>
</evidence>
<dbReference type="AlphaFoldDB" id="A0A5C1A8F6"/>
<keyword evidence="2" id="KW-1185">Reference proteome</keyword>